<gene>
    <name evidence="10" type="ORF">MTR67_009009</name>
</gene>
<feature type="domain" description="THH1/TOM1/TOM3" evidence="8">
    <location>
        <begin position="440"/>
        <end position="547"/>
    </location>
</feature>
<keyword evidence="4 7" id="KW-0812">Transmembrane</keyword>
<feature type="transmembrane region" description="Helical" evidence="7">
    <location>
        <begin position="440"/>
        <end position="463"/>
    </location>
</feature>
<evidence type="ECO:0000256" key="2">
    <source>
        <dbReference type="ARBA" id="ARBA00006779"/>
    </source>
</evidence>
<comment type="subcellular location">
    <subcellularLocation>
        <location evidence="1">Vacuole membrane</location>
        <topology evidence="1">Multi-pass membrane protein</topology>
    </subcellularLocation>
</comment>
<evidence type="ECO:0000313" key="10">
    <source>
        <dbReference type="EMBL" id="WMV15624.1"/>
    </source>
</evidence>
<dbReference type="PANTHER" id="PTHR31142">
    <property type="entry name" value="TOBAMOVIRUS MULTIPLICATION PROTEIN 1-LIKE ISOFORM X1"/>
    <property type="match status" value="1"/>
</dbReference>
<evidence type="ECO:0000259" key="9">
    <source>
        <dbReference type="Pfam" id="PF13966"/>
    </source>
</evidence>
<keyword evidence="6 7" id="KW-0472">Membrane</keyword>
<keyword evidence="3" id="KW-0926">Vacuole</keyword>
<dbReference type="InterPro" id="IPR026960">
    <property type="entry name" value="RVT-Znf"/>
</dbReference>
<dbReference type="InterPro" id="IPR040226">
    <property type="entry name" value="THH1/TOM1/TOM3"/>
</dbReference>
<evidence type="ECO:0000256" key="5">
    <source>
        <dbReference type="ARBA" id="ARBA00022989"/>
    </source>
</evidence>
<evidence type="ECO:0000256" key="1">
    <source>
        <dbReference type="ARBA" id="ARBA00004128"/>
    </source>
</evidence>
<name>A0AAF0TEF8_SOLVR</name>
<dbReference type="PANTHER" id="PTHR31142:SF4">
    <property type="entry name" value="OS01G0751300 PROTEIN"/>
    <property type="match status" value="1"/>
</dbReference>
<feature type="transmembrane region" description="Helical" evidence="7">
    <location>
        <begin position="215"/>
        <end position="243"/>
    </location>
</feature>
<dbReference type="EMBL" id="CP133613">
    <property type="protein sequence ID" value="WMV15624.1"/>
    <property type="molecule type" value="Genomic_DNA"/>
</dbReference>
<evidence type="ECO:0000259" key="8">
    <source>
        <dbReference type="Pfam" id="PF06454"/>
    </source>
</evidence>
<sequence>MLTGRHYEIAGISLNDWIFKFGEVIVNKYGLNGNWVSNSVNSTYGVSAWRTIRNLWPDLSRNIVYKVGNGTKILFWKENWNGNEALMVLFPDLFSLCTNPEETVAEVWSIHGWNIVFRRHLNDWEIGRVAELLLVLNGFNGLSAEKDSIIWKHSRDGSLSVSKLYIKEVKEHPGGKLGPWKQIWRNKVPTKVKCFSWLVARRACSTHEKLKRRGFYIASWCSLCYFLYFLLTIVAACKGWIFWSHSCGFVVMAFPKILFLAAFLLLLSFWVDLCHQSNDEEDEDDVYSPREALLEKNKPNSNADSRRRCCSFRAVKVGSRQKVVVLVTLLVFLLMLVAAVLIWIGRGRNPIDSSVVARPSMLSYDDLFPEPCVFQVVSPKPLHHHTFVVGCKVLNAKTSLVFWLCDLLPFDEMKFVFLPVAFPEVALGARPCNKWVYVDLFALAVLLLGVALACYGLVLFLKMSKVRSERASSEMWKVAGLAVVSVLCFTSSAAVAVFTDIPLLFNWHGQKINGVCTSLLMVLYYFIGSSIPSAFVLWVMRELPPPLVTFSQQESRTIAFISDSSATVQPQRWTAAASVQNQGREIMVGEAMGLKGKPHMIIVMELYIDWLFSARNEGLTILKMRTSQLSGRYCG</sequence>
<dbReference type="Pfam" id="PF06454">
    <property type="entry name" value="THH1_TOM1-3_dom"/>
    <property type="match status" value="1"/>
</dbReference>
<evidence type="ECO:0008006" key="12">
    <source>
        <dbReference type="Google" id="ProtNLM"/>
    </source>
</evidence>
<protein>
    <recommendedName>
        <fullName evidence="12">Reverse transcriptase zinc-binding domain-containing protein</fullName>
    </recommendedName>
</protein>
<feature type="domain" description="Reverse transcriptase zinc-binding" evidence="9">
    <location>
        <begin position="161"/>
        <end position="224"/>
    </location>
</feature>
<keyword evidence="5 7" id="KW-1133">Transmembrane helix</keyword>
<dbReference type="InterPro" id="IPR009457">
    <property type="entry name" value="THH1/TOM1/TOM3_dom"/>
</dbReference>
<feature type="transmembrane region" description="Helical" evidence="7">
    <location>
        <begin position="249"/>
        <end position="271"/>
    </location>
</feature>
<organism evidence="10 11">
    <name type="scientific">Solanum verrucosum</name>
    <dbReference type="NCBI Taxonomy" id="315347"/>
    <lineage>
        <taxon>Eukaryota</taxon>
        <taxon>Viridiplantae</taxon>
        <taxon>Streptophyta</taxon>
        <taxon>Embryophyta</taxon>
        <taxon>Tracheophyta</taxon>
        <taxon>Spermatophyta</taxon>
        <taxon>Magnoliopsida</taxon>
        <taxon>eudicotyledons</taxon>
        <taxon>Gunneridae</taxon>
        <taxon>Pentapetalae</taxon>
        <taxon>asterids</taxon>
        <taxon>lamiids</taxon>
        <taxon>Solanales</taxon>
        <taxon>Solanaceae</taxon>
        <taxon>Solanoideae</taxon>
        <taxon>Solaneae</taxon>
        <taxon>Solanum</taxon>
    </lineage>
</organism>
<dbReference type="Proteomes" id="UP001234989">
    <property type="component" value="Chromosome 2"/>
</dbReference>
<accession>A0AAF0TEF8</accession>
<dbReference type="GO" id="GO:0005774">
    <property type="term" value="C:vacuolar membrane"/>
    <property type="evidence" value="ECO:0007669"/>
    <property type="project" value="UniProtKB-SubCell"/>
</dbReference>
<dbReference type="AlphaFoldDB" id="A0AAF0TEF8"/>
<keyword evidence="11" id="KW-1185">Reference proteome</keyword>
<feature type="transmembrane region" description="Helical" evidence="7">
    <location>
        <begin position="475"/>
        <end position="498"/>
    </location>
</feature>
<evidence type="ECO:0000256" key="3">
    <source>
        <dbReference type="ARBA" id="ARBA00022554"/>
    </source>
</evidence>
<evidence type="ECO:0000256" key="7">
    <source>
        <dbReference type="SAM" id="Phobius"/>
    </source>
</evidence>
<comment type="similarity">
    <text evidence="2">Belongs to the plant tobamovirus multiplication TOM1 protein family.</text>
</comment>
<evidence type="ECO:0000256" key="6">
    <source>
        <dbReference type="ARBA" id="ARBA00023136"/>
    </source>
</evidence>
<evidence type="ECO:0000313" key="11">
    <source>
        <dbReference type="Proteomes" id="UP001234989"/>
    </source>
</evidence>
<feature type="transmembrane region" description="Helical" evidence="7">
    <location>
        <begin position="518"/>
        <end position="540"/>
    </location>
</feature>
<feature type="transmembrane region" description="Helical" evidence="7">
    <location>
        <begin position="323"/>
        <end position="344"/>
    </location>
</feature>
<dbReference type="Pfam" id="PF13966">
    <property type="entry name" value="zf-RVT"/>
    <property type="match status" value="1"/>
</dbReference>
<reference evidence="10" key="1">
    <citation type="submission" date="2023-08" db="EMBL/GenBank/DDBJ databases">
        <title>A de novo genome assembly of Solanum verrucosum Schlechtendal, a Mexican diploid species geographically isolated from the other diploid A-genome species in potato relatives.</title>
        <authorList>
            <person name="Hosaka K."/>
        </authorList>
    </citation>
    <scope>NUCLEOTIDE SEQUENCE</scope>
    <source>
        <tissue evidence="10">Young leaves</tissue>
    </source>
</reference>
<evidence type="ECO:0000256" key="4">
    <source>
        <dbReference type="ARBA" id="ARBA00022692"/>
    </source>
</evidence>
<proteinExistence type="inferred from homology"/>